<evidence type="ECO:0000313" key="3">
    <source>
        <dbReference type="EMBL" id="MXP22946.1"/>
    </source>
</evidence>
<dbReference type="SUPFAM" id="SSF53474">
    <property type="entry name" value="alpha/beta-Hydrolases"/>
    <property type="match status" value="1"/>
</dbReference>
<reference evidence="3 4" key="1">
    <citation type="submission" date="2019-11" db="EMBL/GenBank/DDBJ databases">
        <title>Gordonia sp. nov., a novel actinobacterium isolated from mangrove soil in Hainan.</title>
        <authorList>
            <person name="Huang X."/>
            <person name="Xie Y."/>
            <person name="Chu X."/>
            <person name="Xiao K."/>
        </authorList>
    </citation>
    <scope>NUCLEOTIDE SEQUENCE [LARGE SCALE GENOMIC DNA]</scope>
    <source>
        <strain evidence="3 4">HNM0687</strain>
    </source>
</reference>
<dbReference type="Proteomes" id="UP000475545">
    <property type="component" value="Unassembled WGS sequence"/>
</dbReference>
<keyword evidence="4" id="KW-1185">Reference proteome</keyword>
<proteinExistence type="predicted"/>
<dbReference type="InterPro" id="IPR029058">
    <property type="entry name" value="AB_hydrolase_fold"/>
</dbReference>
<name>A0A6L7GSN8_9ACTN</name>
<feature type="domain" description="Alpha/beta hydrolase fold-3" evidence="2">
    <location>
        <begin position="74"/>
        <end position="274"/>
    </location>
</feature>
<sequence length="307" mass="32679">MTTAHRDYHPDLARAARLLPHGLAGPRSLRIVRVLQAGLTRVQRARGVDVRTLPSGASVRIFGPAGASADAPALVWIHGGGFVLGEAAQDDQLCQRFAAELGAVVVSVDYRLAPEHPFPAALDDCHEALALARDLDGVDPMRVAIGGASAGGGLAAQLALRVKERGETAPVLQLLAYPMLDDRTAADGPSPMESRLRMWNSSSNRFGWSSYLGGAAPEIVAPARREDLAGLAPAWIGVGDLDLFHDEDVAYAKQLRESGVDCDLEVIPGAYHAFDLMQTKAPVSREFFRMQTAALRTAFASPGRDGT</sequence>
<dbReference type="RefSeq" id="WP_160903115.1">
    <property type="nucleotide sequence ID" value="NZ_CP102850.1"/>
</dbReference>
<keyword evidence="1 3" id="KW-0378">Hydrolase</keyword>
<dbReference type="PANTHER" id="PTHR48081:SF8">
    <property type="entry name" value="ALPHA_BETA HYDROLASE FOLD-3 DOMAIN-CONTAINING PROTEIN-RELATED"/>
    <property type="match status" value="1"/>
</dbReference>
<dbReference type="InterPro" id="IPR050300">
    <property type="entry name" value="GDXG_lipolytic_enzyme"/>
</dbReference>
<evidence type="ECO:0000256" key="1">
    <source>
        <dbReference type="ARBA" id="ARBA00022801"/>
    </source>
</evidence>
<evidence type="ECO:0000259" key="2">
    <source>
        <dbReference type="Pfam" id="PF07859"/>
    </source>
</evidence>
<gene>
    <name evidence="3" type="ORF">GIY30_16535</name>
</gene>
<dbReference type="AlphaFoldDB" id="A0A6L7GSN8"/>
<dbReference type="GO" id="GO:0016787">
    <property type="term" value="F:hydrolase activity"/>
    <property type="evidence" value="ECO:0007669"/>
    <property type="project" value="UniProtKB-KW"/>
</dbReference>
<dbReference type="PANTHER" id="PTHR48081">
    <property type="entry name" value="AB HYDROLASE SUPERFAMILY PROTEIN C4A8.06C"/>
    <property type="match status" value="1"/>
</dbReference>
<dbReference type="InterPro" id="IPR013094">
    <property type="entry name" value="AB_hydrolase_3"/>
</dbReference>
<protein>
    <submittedName>
        <fullName evidence="3">Alpha/beta hydrolase fold domain-containing protein</fullName>
    </submittedName>
</protein>
<organism evidence="3 4">
    <name type="scientific">Gordonia mangrovi</name>
    <dbReference type="NCBI Taxonomy" id="2665643"/>
    <lineage>
        <taxon>Bacteria</taxon>
        <taxon>Bacillati</taxon>
        <taxon>Actinomycetota</taxon>
        <taxon>Actinomycetes</taxon>
        <taxon>Mycobacteriales</taxon>
        <taxon>Gordoniaceae</taxon>
        <taxon>Gordonia</taxon>
    </lineage>
</organism>
<accession>A0A6L7GSN8</accession>
<evidence type="ECO:0000313" key="4">
    <source>
        <dbReference type="Proteomes" id="UP000475545"/>
    </source>
</evidence>
<dbReference type="Pfam" id="PF07859">
    <property type="entry name" value="Abhydrolase_3"/>
    <property type="match status" value="1"/>
</dbReference>
<comment type="caution">
    <text evidence="3">The sequence shown here is derived from an EMBL/GenBank/DDBJ whole genome shotgun (WGS) entry which is preliminary data.</text>
</comment>
<dbReference type="Gene3D" id="3.40.50.1820">
    <property type="entry name" value="alpha/beta hydrolase"/>
    <property type="match status" value="1"/>
</dbReference>
<dbReference type="EMBL" id="WMBR01000004">
    <property type="protein sequence ID" value="MXP22946.1"/>
    <property type="molecule type" value="Genomic_DNA"/>
</dbReference>